<dbReference type="Proteomes" id="UP000036045">
    <property type="component" value="Unassembled WGS sequence"/>
</dbReference>
<feature type="domain" description="RNA polymerase sigma-70 region 2" evidence="6">
    <location>
        <begin position="7"/>
        <end position="72"/>
    </location>
</feature>
<comment type="caution">
    <text evidence="8">The sequence shown here is derived from an EMBL/GenBank/DDBJ whole genome shotgun (WGS) entry which is preliminary data.</text>
</comment>
<dbReference type="NCBIfam" id="NF007226">
    <property type="entry name" value="PRK09644.1"/>
    <property type="match status" value="1"/>
</dbReference>
<keyword evidence="10" id="KW-1185">Reference proteome</keyword>
<dbReference type="KEGG" id="bcir:C2I06_22955"/>
<dbReference type="PATRIC" id="fig|1397.4.peg.4648"/>
<evidence type="ECO:0000256" key="2">
    <source>
        <dbReference type="ARBA" id="ARBA00023015"/>
    </source>
</evidence>
<dbReference type="GO" id="GO:0006352">
    <property type="term" value="P:DNA-templated transcription initiation"/>
    <property type="evidence" value="ECO:0007669"/>
    <property type="project" value="InterPro"/>
</dbReference>
<sequence>MELDDAYRMYVNELYRYLYSLSKDHHTAEDLVQDAFYRAYKQLDTYDILEIKPWLFKVAYHAFIDYTRKRKRIVLKESFQEEINNSTPESKIVHKESFNQLLYYISQLSEKEANAIILCDFHQFPYKEAAAVLNLKENTVKSHVFRGRKKLNRMVQKAEENSMGKKGR</sequence>
<dbReference type="RefSeq" id="WP_047945023.1">
    <property type="nucleotide sequence ID" value="NZ_CP026031.1"/>
</dbReference>
<evidence type="ECO:0000259" key="6">
    <source>
        <dbReference type="Pfam" id="PF04542"/>
    </source>
</evidence>
<dbReference type="OrthoDB" id="9795666at2"/>
<dbReference type="GeneID" id="56347990"/>
<dbReference type="GO" id="GO:0003677">
    <property type="term" value="F:DNA binding"/>
    <property type="evidence" value="ECO:0007669"/>
    <property type="project" value="UniProtKB-KW"/>
</dbReference>
<keyword evidence="3" id="KW-0731">Sigma factor</keyword>
<evidence type="ECO:0000313" key="8">
    <source>
        <dbReference type="EMBL" id="KLV15829.1"/>
    </source>
</evidence>
<dbReference type="InterPro" id="IPR039425">
    <property type="entry name" value="RNA_pol_sigma-70-like"/>
</dbReference>
<dbReference type="EMBL" id="NPBQ01000084">
    <property type="protein sequence ID" value="PAD82680.1"/>
    <property type="molecule type" value="Genomic_DNA"/>
</dbReference>
<dbReference type="Pfam" id="PF08281">
    <property type="entry name" value="Sigma70_r4_2"/>
    <property type="match status" value="1"/>
</dbReference>
<dbReference type="InterPro" id="IPR013324">
    <property type="entry name" value="RNA_pol_sigma_r3/r4-like"/>
</dbReference>
<dbReference type="EMBL" id="LDPH01000056">
    <property type="protein sequence ID" value="KLV15829.1"/>
    <property type="molecule type" value="Genomic_DNA"/>
</dbReference>
<reference evidence="9 11" key="2">
    <citation type="submission" date="2017-07" db="EMBL/GenBank/DDBJ databases">
        <title>Isolation and whole genome analysis of endospore-forming bacteria from heroin.</title>
        <authorList>
            <person name="Kalinowski J."/>
            <person name="Ahrens B."/>
            <person name="Al-Dilaimi A."/>
            <person name="Winkler A."/>
            <person name="Wibberg D."/>
            <person name="Schleenbecker U."/>
            <person name="Ruckert C."/>
            <person name="Wolfel R."/>
            <person name="Grass G."/>
        </authorList>
    </citation>
    <scope>NUCLEOTIDE SEQUENCE [LARGE SCALE GENOMIC DNA]</scope>
    <source>
        <strain evidence="9 11">7521-2</strain>
    </source>
</reference>
<name>A0A0J1HQ49_NIACI</name>
<proteinExistence type="inferred from homology"/>
<evidence type="ECO:0000259" key="7">
    <source>
        <dbReference type="Pfam" id="PF08281"/>
    </source>
</evidence>
<evidence type="ECO:0000313" key="11">
    <source>
        <dbReference type="Proteomes" id="UP000216961"/>
    </source>
</evidence>
<dbReference type="InterPro" id="IPR013325">
    <property type="entry name" value="RNA_pol_sigma_r2"/>
</dbReference>
<dbReference type="SUPFAM" id="SSF88659">
    <property type="entry name" value="Sigma3 and sigma4 domains of RNA polymerase sigma factors"/>
    <property type="match status" value="1"/>
</dbReference>
<keyword evidence="5" id="KW-0804">Transcription</keyword>
<evidence type="ECO:0000256" key="5">
    <source>
        <dbReference type="ARBA" id="ARBA00023163"/>
    </source>
</evidence>
<dbReference type="InterPro" id="IPR014296">
    <property type="entry name" value="RNA_pol_sigma-M_bacilli"/>
</dbReference>
<evidence type="ECO:0000256" key="3">
    <source>
        <dbReference type="ARBA" id="ARBA00023082"/>
    </source>
</evidence>
<dbReference type="Gene3D" id="1.10.10.10">
    <property type="entry name" value="Winged helix-like DNA-binding domain superfamily/Winged helix DNA-binding domain"/>
    <property type="match status" value="1"/>
</dbReference>
<comment type="similarity">
    <text evidence="1">Belongs to the sigma-70 factor family. ECF subfamily.</text>
</comment>
<dbReference type="Gene3D" id="1.10.1740.10">
    <property type="match status" value="1"/>
</dbReference>
<dbReference type="Pfam" id="PF04542">
    <property type="entry name" value="Sigma70_r2"/>
    <property type="match status" value="1"/>
</dbReference>
<dbReference type="AlphaFoldDB" id="A0A0J1HQ49"/>
<evidence type="ECO:0000313" key="9">
    <source>
        <dbReference type="EMBL" id="PAD82680.1"/>
    </source>
</evidence>
<gene>
    <name evidence="8" type="ORF">ABW02_25505</name>
    <name evidence="9" type="ORF">CHH57_13580</name>
</gene>
<organism evidence="8 10">
    <name type="scientific">Niallia circulans</name>
    <name type="common">Bacillus circulans</name>
    <dbReference type="NCBI Taxonomy" id="1397"/>
    <lineage>
        <taxon>Bacteria</taxon>
        <taxon>Bacillati</taxon>
        <taxon>Bacillota</taxon>
        <taxon>Bacilli</taxon>
        <taxon>Bacillales</taxon>
        <taxon>Bacillaceae</taxon>
        <taxon>Niallia</taxon>
    </lineage>
</organism>
<dbReference type="CDD" id="cd06171">
    <property type="entry name" value="Sigma70_r4"/>
    <property type="match status" value="1"/>
</dbReference>
<dbReference type="PANTHER" id="PTHR43133">
    <property type="entry name" value="RNA POLYMERASE ECF-TYPE SIGMA FACTO"/>
    <property type="match status" value="1"/>
</dbReference>
<dbReference type="PANTHER" id="PTHR43133:SF52">
    <property type="entry name" value="ECF RNA POLYMERASE SIGMA FACTOR SIGL"/>
    <property type="match status" value="1"/>
</dbReference>
<dbReference type="Proteomes" id="UP000216961">
    <property type="component" value="Unassembled WGS sequence"/>
</dbReference>
<evidence type="ECO:0000256" key="1">
    <source>
        <dbReference type="ARBA" id="ARBA00010641"/>
    </source>
</evidence>
<evidence type="ECO:0000313" key="10">
    <source>
        <dbReference type="Proteomes" id="UP000036045"/>
    </source>
</evidence>
<keyword evidence="4" id="KW-0238">DNA-binding</keyword>
<evidence type="ECO:0000256" key="4">
    <source>
        <dbReference type="ARBA" id="ARBA00023125"/>
    </source>
</evidence>
<feature type="domain" description="RNA polymerase sigma factor 70 region 4 type 2" evidence="7">
    <location>
        <begin position="100"/>
        <end position="151"/>
    </location>
</feature>
<dbReference type="GO" id="GO:0016987">
    <property type="term" value="F:sigma factor activity"/>
    <property type="evidence" value="ECO:0007669"/>
    <property type="project" value="UniProtKB-KW"/>
</dbReference>
<dbReference type="InterPro" id="IPR007627">
    <property type="entry name" value="RNA_pol_sigma70_r2"/>
</dbReference>
<dbReference type="InterPro" id="IPR013249">
    <property type="entry name" value="RNA_pol_sigma70_r4_t2"/>
</dbReference>
<reference evidence="8 10" key="1">
    <citation type="submission" date="2015-05" db="EMBL/GenBank/DDBJ databases">
        <title>Whole genome sequence and identification of bacterial endophytes from Costus igneus.</title>
        <authorList>
            <person name="Lee Y.P."/>
            <person name="Gan H.M."/>
            <person name="Eng W."/>
            <person name="Wheatley M.S."/>
            <person name="Caraballo A."/>
            <person name="Polter S."/>
            <person name="Savka M.A."/>
            <person name="Hudson A.O."/>
        </authorList>
    </citation>
    <scope>NUCLEOTIDE SEQUENCE [LARGE SCALE GENOMIC DNA]</scope>
    <source>
        <strain evidence="8 10">RIT379</strain>
    </source>
</reference>
<dbReference type="SUPFAM" id="SSF88946">
    <property type="entry name" value="Sigma2 domain of RNA polymerase sigma factors"/>
    <property type="match status" value="1"/>
</dbReference>
<dbReference type="NCBIfam" id="TIGR02950">
    <property type="entry name" value="SigM_subfam"/>
    <property type="match status" value="1"/>
</dbReference>
<accession>A0A0J1HQ49</accession>
<protein>
    <submittedName>
        <fullName evidence="8">RNA polymerase sigma factor SigM</fullName>
    </submittedName>
    <submittedName>
        <fullName evidence="9">RNA polymerase subunit sigma</fullName>
    </submittedName>
</protein>
<dbReference type="InterPro" id="IPR014284">
    <property type="entry name" value="RNA_pol_sigma-70_dom"/>
</dbReference>
<dbReference type="InterPro" id="IPR036388">
    <property type="entry name" value="WH-like_DNA-bd_sf"/>
</dbReference>
<keyword evidence="2" id="KW-0805">Transcription regulation</keyword>
<dbReference type="NCBIfam" id="TIGR02937">
    <property type="entry name" value="sigma70-ECF"/>
    <property type="match status" value="1"/>
</dbReference>